<evidence type="ECO:0000313" key="11">
    <source>
        <dbReference type="Proteomes" id="UP000243217"/>
    </source>
</evidence>
<dbReference type="EC" id="2.7.7.19" evidence="3"/>
<dbReference type="PANTHER" id="PTHR23092:SF15">
    <property type="entry name" value="INACTIVE NON-CANONICAL POLY(A) RNA POLYMERASE PROTEIN TRF4-2-RELATED"/>
    <property type="match status" value="1"/>
</dbReference>
<dbReference type="GO" id="GO:0005730">
    <property type="term" value="C:nucleolus"/>
    <property type="evidence" value="ECO:0007669"/>
    <property type="project" value="TreeGrafter"/>
</dbReference>
<dbReference type="AlphaFoldDB" id="A0A1V9ZX42"/>
<evidence type="ECO:0000256" key="4">
    <source>
        <dbReference type="ARBA" id="ARBA00022679"/>
    </source>
</evidence>
<evidence type="ECO:0000256" key="5">
    <source>
        <dbReference type="ARBA" id="ARBA00022723"/>
    </source>
</evidence>
<dbReference type="SUPFAM" id="SSF81301">
    <property type="entry name" value="Nucleotidyltransferase"/>
    <property type="match status" value="1"/>
</dbReference>
<dbReference type="GO" id="GO:0046872">
    <property type="term" value="F:metal ion binding"/>
    <property type="evidence" value="ECO:0007669"/>
    <property type="project" value="UniProtKB-KW"/>
</dbReference>
<accession>A0A1V9ZX42</accession>
<dbReference type="GO" id="GO:1990817">
    <property type="term" value="F:poly(A) RNA polymerase activity"/>
    <property type="evidence" value="ECO:0007669"/>
    <property type="project" value="UniProtKB-EC"/>
</dbReference>
<dbReference type="InterPro" id="IPR045862">
    <property type="entry name" value="Trf4-like"/>
</dbReference>
<gene>
    <name evidence="10" type="ORF">THRCLA_21402</name>
</gene>
<feature type="domain" description="Poly(A) RNA polymerase mitochondrial-like central palm" evidence="9">
    <location>
        <begin position="115"/>
        <end position="245"/>
    </location>
</feature>
<dbReference type="FunFam" id="3.30.460.10:FF:000006">
    <property type="entry name" value="non-canonical poly(A) RNA polymerase PAPD5"/>
    <property type="match status" value="1"/>
</dbReference>
<evidence type="ECO:0000256" key="6">
    <source>
        <dbReference type="ARBA" id="ARBA00022842"/>
    </source>
</evidence>
<dbReference type="GO" id="GO:0043634">
    <property type="term" value="P:polyadenylation-dependent ncRNA catabolic process"/>
    <property type="evidence" value="ECO:0007669"/>
    <property type="project" value="TreeGrafter"/>
</dbReference>
<sequence length="445" mass="50838">MGKKRGNNATDIVKSKKLHFVEKAAKKDKLAKLRRQPKSSKRFHKPIPEENEPLTVHVPSDLESDEDEELIANDSTYISFGSSPKDTVDRLEERPKAPWMRGRSKYKNRNIFLQLHEEILDFVSFLSPTQEEIAMRKEAIECMQNVVNELWEGASIEAFGSHVTEMYLPTSDIDLVVYGAPQGKQGLWDLATRLQDLDIVSYLEVIDSARIPIVKLVHAATNLQIDFSFHGTSGLSTADLVMMYIRKYPSFRPLVIVLKYFLVQRGLNETFKGGVGSFLLQLLVVSFLQQYARNHTRSNEHLNLGVLLVEFFELYGNSLNQSTVGICVRNGGSYFMKDERDWRDANRPFMLCVENPHDPSHDVAANSYDIRKVFRTFAHASRSLQAEIAIRGRKRSLSGSILERIIALDSFLMERTGPTTFGFNVVRNDPEEMAMLQKRYESRPE</sequence>
<protein>
    <recommendedName>
        <fullName evidence="3">polynucleotide adenylyltransferase</fullName>
        <ecNumber evidence="3">2.7.7.19</ecNumber>
    </recommendedName>
</protein>
<proteinExistence type="inferred from homology"/>
<feature type="compositionally biased region" description="Basic residues" evidence="7">
    <location>
        <begin position="32"/>
        <end position="45"/>
    </location>
</feature>
<dbReference type="OrthoDB" id="273917at2759"/>
<dbReference type="STRING" id="74557.A0A1V9ZX42"/>
<keyword evidence="4" id="KW-0808">Transferase</keyword>
<name>A0A1V9ZX42_9STRA</name>
<feature type="domain" description="PAP-associated" evidence="8">
    <location>
        <begin position="303"/>
        <end position="361"/>
    </location>
</feature>
<evidence type="ECO:0000259" key="9">
    <source>
        <dbReference type="Pfam" id="PF22600"/>
    </source>
</evidence>
<keyword evidence="11" id="KW-1185">Reference proteome</keyword>
<dbReference type="SUPFAM" id="SSF81631">
    <property type="entry name" value="PAP/OAS1 substrate-binding domain"/>
    <property type="match status" value="1"/>
</dbReference>
<evidence type="ECO:0000256" key="3">
    <source>
        <dbReference type="ARBA" id="ARBA00012388"/>
    </source>
</evidence>
<comment type="cofactor">
    <cofactor evidence="1">
        <name>Mn(2+)</name>
        <dbReference type="ChEBI" id="CHEBI:29035"/>
    </cofactor>
</comment>
<dbReference type="Pfam" id="PF22600">
    <property type="entry name" value="MTPAP-like_central"/>
    <property type="match status" value="1"/>
</dbReference>
<dbReference type="GO" id="GO:0031499">
    <property type="term" value="C:TRAMP complex"/>
    <property type="evidence" value="ECO:0007669"/>
    <property type="project" value="TreeGrafter"/>
</dbReference>
<dbReference type="Pfam" id="PF03828">
    <property type="entry name" value="PAP_assoc"/>
    <property type="match status" value="1"/>
</dbReference>
<dbReference type="GO" id="GO:0031123">
    <property type="term" value="P:RNA 3'-end processing"/>
    <property type="evidence" value="ECO:0007669"/>
    <property type="project" value="TreeGrafter"/>
</dbReference>
<dbReference type="PANTHER" id="PTHR23092">
    <property type="entry name" value="POLY(A) RNA POLYMERASE"/>
    <property type="match status" value="1"/>
</dbReference>
<dbReference type="InterPro" id="IPR002058">
    <property type="entry name" value="PAP_assoc"/>
</dbReference>
<dbReference type="Proteomes" id="UP000243217">
    <property type="component" value="Unassembled WGS sequence"/>
</dbReference>
<comment type="caution">
    <text evidence="10">The sequence shown here is derived from an EMBL/GenBank/DDBJ whole genome shotgun (WGS) entry which is preliminary data.</text>
</comment>
<dbReference type="EMBL" id="JNBS01001116">
    <property type="protein sequence ID" value="OQS02539.1"/>
    <property type="molecule type" value="Genomic_DNA"/>
</dbReference>
<dbReference type="Gene3D" id="1.10.1410.10">
    <property type="match status" value="1"/>
</dbReference>
<dbReference type="InterPro" id="IPR054708">
    <property type="entry name" value="MTPAP-like_central"/>
</dbReference>
<dbReference type="Gene3D" id="3.30.460.10">
    <property type="entry name" value="Beta Polymerase, domain 2"/>
    <property type="match status" value="1"/>
</dbReference>
<evidence type="ECO:0000256" key="2">
    <source>
        <dbReference type="ARBA" id="ARBA00008593"/>
    </source>
</evidence>
<keyword evidence="5" id="KW-0479">Metal-binding</keyword>
<evidence type="ECO:0000313" key="10">
    <source>
        <dbReference type="EMBL" id="OQS02539.1"/>
    </source>
</evidence>
<dbReference type="GO" id="GO:0003729">
    <property type="term" value="F:mRNA binding"/>
    <property type="evidence" value="ECO:0007669"/>
    <property type="project" value="TreeGrafter"/>
</dbReference>
<organism evidence="10 11">
    <name type="scientific">Thraustotheca clavata</name>
    <dbReference type="NCBI Taxonomy" id="74557"/>
    <lineage>
        <taxon>Eukaryota</taxon>
        <taxon>Sar</taxon>
        <taxon>Stramenopiles</taxon>
        <taxon>Oomycota</taxon>
        <taxon>Saprolegniomycetes</taxon>
        <taxon>Saprolegniales</taxon>
        <taxon>Achlyaceae</taxon>
        <taxon>Thraustotheca</taxon>
    </lineage>
</organism>
<reference evidence="10 11" key="1">
    <citation type="journal article" date="2014" name="Genome Biol. Evol.">
        <title>The secreted proteins of Achlya hypogyna and Thraustotheca clavata identify the ancestral oomycete secretome and reveal gene acquisitions by horizontal gene transfer.</title>
        <authorList>
            <person name="Misner I."/>
            <person name="Blouin N."/>
            <person name="Leonard G."/>
            <person name="Richards T.A."/>
            <person name="Lane C.E."/>
        </authorList>
    </citation>
    <scope>NUCLEOTIDE SEQUENCE [LARGE SCALE GENOMIC DNA]</scope>
    <source>
        <strain evidence="10 11">ATCC 34112</strain>
    </source>
</reference>
<evidence type="ECO:0000259" key="8">
    <source>
        <dbReference type="Pfam" id="PF03828"/>
    </source>
</evidence>
<evidence type="ECO:0000256" key="1">
    <source>
        <dbReference type="ARBA" id="ARBA00001936"/>
    </source>
</evidence>
<dbReference type="InterPro" id="IPR043519">
    <property type="entry name" value="NT_sf"/>
</dbReference>
<feature type="region of interest" description="Disordered" evidence="7">
    <location>
        <begin position="26"/>
        <end position="60"/>
    </location>
</feature>
<keyword evidence="6" id="KW-0460">Magnesium</keyword>
<comment type="similarity">
    <text evidence="2">Belongs to the DNA polymerase type-B-like family.</text>
</comment>
<evidence type="ECO:0000256" key="7">
    <source>
        <dbReference type="SAM" id="MobiDB-lite"/>
    </source>
</evidence>
<dbReference type="CDD" id="cd05402">
    <property type="entry name" value="NT_PAP_TUTase"/>
    <property type="match status" value="1"/>
</dbReference>